<organism evidence="1 2">
    <name type="scientific">Xylanibacter ruminicola</name>
    <name type="common">Prevotella ruminicola</name>
    <dbReference type="NCBI Taxonomy" id="839"/>
    <lineage>
        <taxon>Bacteria</taxon>
        <taxon>Pseudomonadati</taxon>
        <taxon>Bacteroidota</taxon>
        <taxon>Bacteroidia</taxon>
        <taxon>Bacteroidales</taxon>
        <taxon>Prevotellaceae</taxon>
        <taxon>Xylanibacter</taxon>
    </lineage>
</organism>
<dbReference type="EMBL" id="SUYD01000005">
    <property type="protein sequence ID" value="MBE6265847.1"/>
    <property type="molecule type" value="Genomic_DNA"/>
</dbReference>
<comment type="caution">
    <text evidence="1">The sequence shown here is derived from an EMBL/GenBank/DDBJ whole genome shotgun (WGS) entry which is preliminary data.</text>
</comment>
<gene>
    <name evidence="1" type="ORF">E7102_05150</name>
</gene>
<name>A0A928GGB5_XYLRU</name>
<evidence type="ECO:0008006" key="3">
    <source>
        <dbReference type="Google" id="ProtNLM"/>
    </source>
</evidence>
<accession>A0A928GGB5</accession>
<dbReference type="Proteomes" id="UP000763088">
    <property type="component" value="Unassembled WGS sequence"/>
</dbReference>
<proteinExistence type="predicted"/>
<protein>
    <recommendedName>
        <fullName evidence="3">MarR family transcriptional regulator</fullName>
    </recommendedName>
</protein>
<evidence type="ECO:0000313" key="1">
    <source>
        <dbReference type="EMBL" id="MBE6265847.1"/>
    </source>
</evidence>
<reference evidence="1" key="1">
    <citation type="submission" date="2019-04" db="EMBL/GenBank/DDBJ databases">
        <title>Evolution of Biomass-Degrading Anaerobic Consortia Revealed by Metagenomics.</title>
        <authorList>
            <person name="Peng X."/>
        </authorList>
    </citation>
    <scope>NUCLEOTIDE SEQUENCE</scope>
    <source>
        <strain evidence="1">SIG141</strain>
    </source>
</reference>
<dbReference type="AlphaFoldDB" id="A0A928GGB5"/>
<sequence length="313" mass="36552">MEKVIVAGKELELSLMKKEELKSVPIDTKLRFQFYRSRFNDYEFCLLEAKKDENHASTECLNLAMRLESMIGLPIVYLFQRLQFVERNRLIDRGVYFIVSGKYAFLPFLVINTREKEQKKSEELSAVAQYILLYHLQVDSLEGASMAELEKKLPYTYVTISRAFKTLDDLKLCAITTDENRIKRLHFEESPKELWERVLPLLKSPVSRILYLDSIADGINMTYGGITALSHYTHLNPDEMYTCVIDTKRYRELQAAGAFKNLNESEGVIRLEVWNYPSLSQDYADPISLYLTLKDEKDPRVEKELELMISKIW</sequence>
<evidence type="ECO:0000313" key="2">
    <source>
        <dbReference type="Proteomes" id="UP000763088"/>
    </source>
</evidence>